<organism evidence="3 4">
    <name type="scientific">Ramularia collo-cygni</name>
    <dbReference type="NCBI Taxonomy" id="112498"/>
    <lineage>
        <taxon>Eukaryota</taxon>
        <taxon>Fungi</taxon>
        <taxon>Dikarya</taxon>
        <taxon>Ascomycota</taxon>
        <taxon>Pezizomycotina</taxon>
        <taxon>Dothideomycetes</taxon>
        <taxon>Dothideomycetidae</taxon>
        <taxon>Mycosphaerellales</taxon>
        <taxon>Mycosphaerellaceae</taxon>
        <taxon>Ramularia</taxon>
    </lineage>
</organism>
<dbReference type="InterPro" id="IPR002575">
    <property type="entry name" value="Aminoglycoside_PTrfase"/>
</dbReference>
<dbReference type="PANTHER" id="PTHR21310:SF39">
    <property type="entry name" value="AMINOGLYCOSIDE PHOSPHOTRANSFERASE DOMAIN-CONTAINING PROTEIN"/>
    <property type="match status" value="1"/>
</dbReference>
<dbReference type="STRING" id="112498.A0A2D3VHT9"/>
<dbReference type="Proteomes" id="UP000225277">
    <property type="component" value="Unassembled WGS sequence"/>
</dbReference>
<protein>
    <recommendedName>
        <fullName evidence="2">Aminoglycoside phosphotransferase domain-containing protein</fullName>
    </recommendedName>
</protein>
<feature type="compositionally biased region" description="Basic and acidic residues" evidence="1">
    <location>
        <begin position="359"/>
        <end position="369"/>
    </location>
</feature>
<gene>
    <name evidence="3" type="ORF">RCC_07382</name>
</gene>
<feature type="region of interest" description="Disordered" evidence="1">
    <location>
        <begin position="340"/>
        <end position="369"/>
    </location>
</feature>
<feature type="domain" description="Aminoglycoside phosphotransferase" evidence="2">
    <location>
        <begin position="65"/>
        <end position="258"/>
    </location>
</feature>
<evidence type="ECO:0000259" key="2">
    <source>
        <dbReference type="Pfam" id="PF01636"/>
    </source>
</evidence>
<evidence type="ECO:0000313" key="4">
    <source>
        <dbReference type="Proteomes" id="UP000225277"/>
    </source>
</evidence>
<dbReference type="SUPFAM" id="SSF56112">
    <property type="entry name" value="Protein kinase-like (PK-like)"/>
    <property type="match status" value="1"/>
</dbReference>
<dbReference type="Gene3D" id="3.90.1200.10">
    <property type="match status" value="1"/>
</dbReference>
<dbReference type="RefSeq" id="XP_023628408.1">
    <property type="nucleotide sequence ID" value="XM_023772640.1"/>
</dbReference>
<keyword evidence="4" id="KW-1185">Reference proteome</keyword>
<sequence length="383" mass="42071">MPLLGFSHYDMTLTWESTSSDFNNASTAEIVTYCNQTPTVTGQCASIKRVSEHVTVKIGLTLEESEFKNQEFAWSLLLSTPVRVPEPYRFFRAEDDDGVESGYLVMEHIHGQSLASEALYLEKGIVDLVTRALYILHSRSASQLGKHAAPGPICGGPPSGFPWGDGKADLEFRSAQDLEHALNLRLAQWSPQSSRVKAKTKASLLSLEGTQFGLCHMDLAPRNFILANDGKIAMLDWSTAGYYPTFFEVAGLVYLQRLVGPQEKDYLESLQLRMQSWIPDTSDSVDKLECVQIYPSELPLESATSGSPIISTMPASKSVKADQIETRGLANRALPSPTILRGISGSSDSPSPLSSSEVHSLDTEKVRYRGDLDDKSLYGEALQ</sequence>
<accession>A0A2D3VHT9</accession>
<dbReference type="PANTHER" id="PTHR21310">
    <property type="entry name" value="AMINOGLYCOSIDE PHOSPHOTRANSFERASE-RELATED-RELATED"/>
    <property type="match status" value="1"/>
</dbReference>
<feature type="compositionally biased region" description="Low complexity" evidence="1">
    <location>
        <begin position="344"/>
        <end position="358"/>
    </location>
</feature>
<dbReference type="InterPro" id="IPR051678">
    <property type="entry name" value="AGP_Transferase"/>
</dbReference>
<dbReference type="AlphaFoldDB" id="A0A2D3VHT9"/>
<reference evidence="3 4" key="1">
    <citation type="submission" date="2016-03" db="EMBL/GenBank/DDBJ databases">
        <authorList>
            <person name="Ploux O."/>
        </authorList>
    </citation>
    <scope>NUCLEOTIDE SEQUENCE [LARGE SCALE GENOMIC DNA]</scope>
    <source>
        <strain evidence="3 4">URUG2</strain>
    </source>
</reference>
<dbReference type="EMBL" id="FJUY01000011">
    <property type="protein sequence ID" value="CZT21519.1"/>
    <property type="molecule type" value="Genomic_DNA"/>
</dbReference>
<evidence type="ECO:0000256" key="1">
    <source>
        <dbReference type="SAM" id="MobiDB-lite"/>
    </source>
</evidence>
<name>A0A2D3VHT9_9PEZI</name>
<dbReference type="OrthoDB" id="3250044at2759"/>
<dbReference type="Pfam" id="PF01636">
    <property type="entry name" value="APH"/>
    <property type="match status" value="1"/>
</dbReference>
<evidence type="ECO:0000313" key="3">
    <source>
        <dbReference type="EMBL" id="CZT21519.1"/>
    </source>
</evidence>
<dbReference type="InterPro" id="IPR011009">
    <property type="entry name" value="Kinase-like_dom_sf"/>
</dbReference>
<proteinExistence type="predicted"/>
<dbReference type="GeneID" id="35602500"/>